<protein>
    <submittedName>
        <fullName evidence="2">Uncharacterized protein</fullName>
    </submittedName>
</protein>
<accession>A0A6B9F6K7</accession>
<evidence type="ECO:0000313" key="2">
    <source>
        <dbReference type="EMBL" id="QGX93981.1"/>
    </source>
</evidence>
<organism evidence="2 3">
    <name type="scientific">Haloplanus rallus</name>
    <dbReference type="NCBI Taxonomy" id="1816183"/>
    <lineage>
        <taxon>Archaea</taxon>
        <taxon>Methanobacteriati</taxon>
        <taxon>Methanobacteriota</taxon>
        <taxon>Stenosarchaea group</taxon>
        <taxon>Halobacteria</taxon>
        <taxon>Halobacteriales</taxon>
        <taxon>Haloferacaceae</taxon>
        <taxon>Haloplanus</taxon>
    </lineage>
</organism>
<dbReference type="RefSeq" id="WP_157688217.1">
    <property type="nucleotide sequence ID" value="NZ_CP034345.1"/>
</dbReference>
<name>A0A6B9F6K7_9EURY</name>
<dbReference type="EMBL" id="CP034345">
    <property type="protein sequence ID" value="QGX93981.1"/>
    <property type="molecule type" value="Genomic_DNA"/>
</dbReference>
<dbReference type="AlphaFoldDB" id="A0A6B9F6K7"/>
<reference evidence="2 3" key="1">
    <citation type="submission" date="2018-12" db="EMBL/GenBank/DDBJ databases">
        <title>Complete genome sequence of Haloplanus rallus MBLA0036.</title>
        <authorList>
            <person name="Nam Y.-d."/>
            <person name="Kang J."/>
            <person name="Chung W.-H."/>
            <person name="Park Y.S."/>
        </authorList>
    </citation>
    <scope>NUCLEOTIDE SEQUENCE [LARGE SCALE GENOMIC DNA]</scope>
    <source>
        <strain evidence="2 3">MBLA0036</strain>
    </source>
</reference>
<dbReference type="Proteomes" id="UP000428325">
    <property type="component" value="Chromosome"/>
</dbReference>
<evidence type="ECO:0000313" key="3">
    <source>
        <dbReference type="Proteomes" id="UP000428325"/>
    </source>
</evidence>
<keyword evidence="3" id="KW-1185">Reference proteome</keyword>
<feature type="region of interest" description="Disordered" evidence="1">
    <location>
        <begin position="35"/>
        <end position="90"/>
    </location>
</feature>
<sequence length="90" mass="9155">MSDSTADPRCPNCGGPIGRTATYCMHCSADLTEERAAADADDDGVWDEAEAEAGTEAATDLSATPPGSRRPAVRPSQRTAAGSGMRSAGP</sequence>
<proteinExistence type="predicted"/>
<dbReference type="OrthoDB" id="214638at2157"/>
<gene>
    <name evidence="2" type="ORF">EI982_03895</name>
</gene>
<dbReference type="GeneID" id="43368645"/>
<evidence type="ECO:0000256" key="1">
    <source>
        <dbReference type="SAM" id="MobiDB-lite"/>
    </source>
</evidence>
<dbReference type="KEGG" id="hra:EI982_03895"/>
<feature type="compositionally biased region" description="Acidic residues" evidence="1">
    <location>
        <begin position="39"/>
        <end position="53"/>
    </location>
</feature>